<proteinExistence type="predicted"/>
<accession>A0ABY6L005</accession>
<feature type="compositionally biased region" description="Polar residues" evidence="1">
    <location>
        <begin position="126"/>
        <end position="152"/>
    </location>
</feature>
<gene>
    <name evidence="2" type="ORF">LAZ67_11002873</name>
</gene>
<dbReference type="Pfam" id="PF16588">
    <property type="entry name" value="zf-C2H2_10"/>
    <property type="match status" value="1"/>
</dbReference>
<feature type="compositionally biased region" description="Polar residues" evidence="1">
    <location>
        <begin position="1069"/>
        <end position="1081"/>
    </location>
</feature>
<protein>
    <submittedName>
        <fullName evidence="2">Uncharacterized protein</fullName>
    </submittedName>
</protein>
<feature type="region of interest" description="Disordered" evidence="1">
    <location>
        <begin position="89"/>
        <end position="163"/>
    </location>
</feature>
<keyword evidence="3" id="KW-1185">Reference proteome</keyword>
<reference evidence="2 3" key="1">
    <citation type="submission" date="2022-01" db="EMBL/GenBank/DDBJ databases">
        <title>A chromosomal length assembly of Cordylochernes scorpioides.</title>
        <authorList>
            <person name="Zeh D."/>
            <person name="Zeh J."/>
        </authorList>
    </citation>
    <scope>NUCLEOTIDE SEQUENCE [LARGE SCALE GENOMIC DNA]</scope>
    <source>
        <strain evidence="2">IN4F17</strain>
        <tissue evidence="2">Whole Body</tissue>
    </source>
</reference>
<evidence type="ECO:0000313" key="3">
    <source>
        <dbReference type="Proteomes" id="UP001235939"/>
    </source>
</evidence>
<feature type="region of interest" description="Disordered" evidence="1">
    <location>
        <begin position="368"/>
        <end position="394"/>
    </location>
</feature>
<organism evidence="2 3">
    <name type="scientific">Cordylochernes scorpioides</name>
    <dbReference type="NCBI Taxonomy" id="51811"/>
    <lineage>
        <taxon>Eukaryota</taxon>
        <taxon>Metazoa</taxon>
        <taxon>Ecdysozoa</taxon>
        <taxon>Arthropoda</taxon>
        <taxon>Chelicerata</taxon>
        <taxon>Arachnida</taxon>
        <taxon>Pseudoscorpiones</taxon>
        <taxon>Cheliferoidea</taxon>
        <taxon>Chernetidae</taxon>
        <taxon>Cordylochernes</taxon>
    </lineage>
</organism>
<dbReference type="Proteomes" id="UP001235939">
    <property type="component" value="Chromosome 11"/>
</dbReference>
<evidence type="ECO:0000313" key="2">
    <source>
        <dbReference type="EMBL" id="UYV74288.1"/>
    </source>
</evidence>
<feature type="region of interest" description="Disordered" evidence="1">
    <location>
        <begin position="1063"/>
        <end position="1140"/>
    </location>
</feature>
<evidence type="ECO:0000256" key="1">
    <source>
        <dbReference type="SAM" id="MobiDB-lite"/>
    </source>
</evidence>
<sequence>MRHLVTMIHDSEPIEDSDLYKRLSNFSSDLHVVQSMMIIMQFDFALTNVPEPRLKNILPYQQPGEQQVGSLLGVNSRAQNWTDIIESSEADENGFIQPRRKRKRDDASTPDSRLPRATATARTEGRSFNRTSRNSGDQTSSTMRTQPQNIKSTRQRVADDRSMQQSSSLDNCVFVEFCPDFTQLQYLQALVKLFGDHRAILQDEWPLPNSGVIAALRPYGQVTTNAPIHITFGEYTVMNSRREAFMMLNDGLKIHRLPTRIDIKVGGETIPAFLSHGIRYNKCHKLSHRRVNCPQNTKAAAEPQVSSPQKSTASIGSMRARLPAPAPMPPAYDTTAAASIPVAHAPVLPAQATLVTIVTDKVLTEVSTSTNKAETPEVKIDPPPQASPQNKEHPVKLKARQQMNSLIENREALAAIDNLQTLGLERETLLTAFTMNGKLDSLLATSNSEQKNAIDILVTRLMALWCSAGLSSDYWTWSISPGELSRRTDGDGAARWSPFVRSPSLVGRARAANSLVLSSVVHHLHGYLPTDSTISKLQARLVRFAWGPGSTAWLPGGVLAHPVSMGGFGLLDVGTQLRLACMKGVQASLRGSLNAYSWLTESGVWLTPLPSGIWLPPRRRRLLKIWEAVSDFLALDHRIASTQQLRDLAIIRGCRFLRPPDLLAAARWMGARIGDFDGPVSPLTRPTRCALADATARSCGAAVTPFMCLTTRTIRRTFERPRLATLPIAQLLYHWQDFVNIPTTIGLLSLRRCAFSGHNADIAVQLALHALPHPLHPASARETCIACGSSDLTLAHRSIRPVIREAFNIIQPDLQGYWLFGKGLDDDALAILASAKSSIHRFFLSLEMRGEHDSLSGLFVPGRYITQQATSHTKTQQGARMPDHQAEAGNLLIKVGSGAGGPVCLPGILPRLHAREDILVGLSSVQLAGKLIEEGLNTLRASPLRKRAERIVLGNVLFFVENSDLVTALRPYGQVTSIIQKMMQLEDSCWADARREAFITLRDGVKISHIPARLDVKSKGVVTHFYVTYGIKCSLCHKQGHKRANCPRKTGVQEDKLVLPVEAPAARTQGWTKPPSTSNTMLAAAPKPADHRPQKTSPTAAVETAPPPSRASNAQQEDLTHKPIPTTSALKNLEAKTSKKARPGVEASLIQAHALQQLRPLNTSCVIVCTHQADPLNTLQPCRAFARGELPCPSLRDSSPRASCSGAEHQPNAITTRALLDQN</sequence>
<name>A0ABY6L005_9ARAC</name>
<dbReference type="EMBL" id="CP092873">
    <property type="protein sequence ID" value="UYV74288.1"/>
    <property type="molecule type" value="Genomic_DNA"/>
</dbReference>